<dbReference type="AlphaFoldDB" id="C6HZC3"/>
<dbReference type="GO" id="GO:0015833">
    <property type="term" value="P:peptide transport"/>
    <property type="evidence" value="ECO:0007669"/>
    <property type="project" value="TreeGrafter"/>
</dbReference>
<accession>C6HZC3</accession>
<dbReference type="Gene3D" id="3.40.190.10">
    <property type="entry name" value="Periplasmic binding protein-like II"/>
    <property type="match status" value="1"/>
</dbReference>
<dbReference type="InterPro" id="IPR039424">
    <property type="entry name" value="SBP_5"/>
</dbReference>
<evidence type="ECO:0000313" key="5">
    <source>
        <dbReference type="EMBL" id="EES52134.1"/>
    </source>
</evidence>
<dbReference type="GO" id="GO:0043190">
    <property type="term" value="C:ATP-binding cassette (ABC) transporter complex"/>
    <property type="evidence" value="ECO:0007669"/>
    <property type="project" value="InterPro"/>
</dbReference>
<reference evidence="5 6" key="1">
    <citation type="journal article" date="2009" name="Appl. Environ. Microbiol.">
        <title>Community genomic and proteomic analyses of chemoautotrophic iron-oxidizing "Leptospirillum rubarum" (Group II) and "Leptospirillum ferrodiazotrophum" (Group III) bacteria in acid mine drainage biofilms.</title>
        <authorList>
            <person name="Goltsman D.S."/>
            <person name="Denef V.J."/>
            <person name="Singer S.W."/>
            <person name="VerBerkmoes N.C."/>
            <person name="Lefsrud M."/>
            <person name="Mueller R.S."/>
            <person name="Dick G.J."/>
            <person name="Sun C.L."/>
            <person name="Wheeler K.E."/>
            <person name="Zemla A."/>
            <person name="Baker B.J."/>
            <person name="Hauser L."/>
            <person name="Land M."/>
            <person name="Shah M.B."/>
            <person name="Thelen M.P."/>
            <person name="Hettich R.L."/>
            <person name="Banfield J.F."/>
        </authorList>
    </citation>
    <scope>NUCLEOTIDE SEQUENCE [LARGE SCALE GENOMIC DNA]</scope>
</reference>
<dbReference type="GO" id="GO:0030288">
    <property type="term" value="C:outer membrane-bounded periplasmic space"/>
    <property type="evidence" value="ECO:0007669"/>
    <property type="project" value="UniProtKB-ARBA"/>
</dbReference>
<evidence type="ECO:0000313" key="6">
    <source>
        <dbReference type="Proteomes" id="UP000009374"/>
    </source>
</evidence>
<keyword evidence="6" id="KW-1185">Reference proteome</keyword>
<feature type="domain" description="Solute-binding protein family 5" evidence="4">
    <location>
        <begin position="107"/>
        <end position="497"/>
    </location>
</feature>
<dbReference type="Pfam" id="PF00496">
    <property type="entry name" value="SBP_bac_5"/>
    <property type="match status" value="1"/>
</dbReference>
<evidence type="ECO:0000256" key="3">
    <source>
        <dbReference type="ARBA" id="ARBA00022729"/>
    </source>
</evidence>
<dbReference type="SUPFAM" id="SSF53850">
    <property type="entry name" value="Periplasmic binding protein-like II"/>
    <property type="match status" value="1"/>
</dbReference>
<evidence type="ECO:0000256" key="2">
    <source>
        <dbReference type="ARBA" id="ARBA00022448"/>
    </source>
</evidence>
<dbReference type="PANTHER" id="PTHR30290">
    <property type="entry name" value="PERIPLASMIC BINDING COMPONENT OF ABC TRANSPORTER"/>
    <property type="match status" value="1"/>
</dbReference>
<dbReference type="GO" id="GO:1904680">
    <property type="term" value="F:peptide transmembrane transporter activity"/>
    <property type="evidence" value="ECO:0007669"/>
    <property type="project" value="TreeGrafter"/>
</dbReference>
<gene>
    <name evidence="5" type="ORF">UBAL3_94530100</name>
</gene>
<dbReference type="Gene3D" id="3.10.105.10">
    <property type="entry name" value="Dipeptide-binding Protein, Domain 3"/>
    <property type="match status" value="1"/>
</dbReference>
<dbReference type="Proteomes" id="UP000009374">
    <property type="component" value="Unassembled WGS sequence"/>
</dbReference>
<comment type="similarity">
    <text evidence="1">Belongs to the bacterial solute-binding protein 5 family.</text>
</comment>
<evidence type="ECO:0000256" key="1">
    <source>
        <dbReference type="ARBA" id="ARBA00005695"/>
    </source>
</evidence>
<keyword evidence="2" id="KW-0813">Transport</keyword>
<dbReference type="PIRSF" id="PIRSF002741">
    <property type="entry name" value="MppA"/>
    <property type="match status" value="1"/>
</dbReference>
<dbReference type="EMBL" id="GG693880">
    <property type="protein sequence ID" value="EES52134.1"/>
    <property type="molecule type" value="Genomic_DNA"/>
</dbReference>
<keyword evidence="3" id="KW-0732">Signal</keyword>
<dbReference type="PANTHER" id="PTHR30290:SF9">
    <property type="entry name" value="OLIGOPEPTIDE-BINDING PROTEIN APPA"/>
    <property type="match status" value="1"/>
</dbReference>
<dbReference type="InterPro" id="IPR030678">
    <property type="entry name" value="Peptide/Ni-bd"/>
</dbReference>
<organism evidence="5 6">
    <name type="scientific">Leptospirillum ferrodiazotrophum</name>
    <dbReference type="NCBI Taxonomy" id="412449"/>
    <lineage>
        <taxon>Bacteria</taxon>
        <taxon>Pseudomonadati</taxon>
        <taxon>Nitrospirota</taxon>
        <taxon>Nitrospiria</taxon>
        <taxon>Nitrospirales</taxon>
        <taxon>Nitrospiraceae</taxon>
        <taxon>Leptospirillum</taxon>
    </lineage>
</organism>
<protein>
    <submittedName>
        <fullName evidence="5">Extracellular solute-binding protein, family 5</fullName>
    </submittedName>
</protein>
<name>C6HZC3_9BACT</name>
<evidence type="ECO:0000259" key="4">
    <source>
        <dbReference type="Pfam" id="PF00496"/>
    </source>
</evidence>
<dbReference type="CDD" id="cd08500">
    <property type="entry name" value="PBP2_NikA_DppA_OppA_like_4"/>
    <property type="match status" value="1"/>
</dbReference>
<dbReference type="InterPro" id="IPR000914">
    <property type="entry name" value="SBP_5_dom"/>
</dbReference>
<dbReference type="Gene3D" id="3.90.76.10">
    <property type="entry name" value="Dipeptide-binding Protein, Domain 1"/>
    <property type="match status" value="1"/>
</dbReference>
<sequence length="601" mass="66244">MIGGRPFFFRQSREGGTCLERKSLCGGTLALLTATLLLTFLPGCAKKDTGQAFRVVPRPSPVGGTMVLDLLSDPKTFNPALASETTSTQILGYLFRGLTRVSPYDGQVKPDLASRWAIDRTGRRVVFTLRRHLRWSDGAPLTSADVVFTFNRIYYNPSIASPVRDVLTVGGKPFLVTAVDSRTVVFETARPFAPLLEELGVEILPEHILAPEVAAGRFNTAWSVRTPPAKIVGDGPFLLARYRPGQEVVLRKNPLYTPPRGISGPYPGPLPYLDTVRLRIVPNQNSTLLRFLGGRSDLVGVSPAQVPVLSGKTREKAFRLLVRGPSQTETFLTFNENPRAPIPAYKIAWFRDRAFRQAIAWALDRKAMVNVVYNGLGAPIPGPVSPANKAFFDPGVFLYHHDLARARALLRSAGFHRKGSRLFDSSGHRVVVVLMTNTESPERLSLAQMVRAMLAPLGIRVRVVPLQFNMLSTLVLASHQWEMLLFGLTGTLDPHGNATVWRSTGFLHLWDPGEKTPSTPWQAEVDHLFDRGETEMDPVRRKAIYDRWQEIATREVPMVDLVSPDAITAVRKTLSGIAPTPLGGVVPHVSLVAQTGRLLLP</sequence>
<proteinExistence type="inferred from homology"/>